<proteinExistence type="predicted"/>
<evidence type="ECO:0000313" key="1">
    <source>
        <dbReference type="EMBL" id="TFK52644.1"/>
    </source>
</evidence>
<reference evidence="1 2" key="1">
    <citation type="journal article" date="2019" name="Nat. Ecol. Evol.">
        <title>Megaphylogeny resolves global patterns of mushroom evolution.</title>
        <authorList>
            <person name="Varga T."/>
            <person name="Krizsan K."/>
            <person name="Foldi C."/>
            <person name="Dima B."/>
            <person name="Sanchez-Garcia M."/>
            <person name="Sanchez-Ramirez S."/>
            <person name="Szollosi G.J."/>
            <person name="Szarkandi J.G."/>
            <person name="Papp V."/>
            <person name="Albert L."/>
            <person name="Andreopoulos W."/>
            <person name="Angelini C."/>
            <person name="Antonin V."/>
            <person name="Barry K.W."/>
            <person name="Bougher N.L."/>
            <person name="Buchanan P."/>
            <person name="Buyck B."/>
            <person name="Bense V."/>
            <person name="Catcheside P."/>
            <person name="Chovatia M."/>
            <person name="Cooper J."/>
            <person name="Damon W."/>
            <person name="Desjardin D."/>
            <person name="Finy P."/>
            <person name="Geml J."/>
            <person name="Haridas S."/>
            <person name="Hughes K."/>
            <person name="Justo A."/>
            <person name="Karasinski D."/>
            <person name="Kautmanova I."/>
            <person name="Kiss B."/>
            <person name="Kocsube S."/>
            <person name="Kotiranta H."/>
            <person name="LaButti K.M."/>
            <person name="Lechner B.E."/>
            <person name="Liimatainen K."/>
            <person name="Lipzen A."/>
            <person name="Lukacs Z."/>
            <person name="Mihaltcheva S."/>
            <person name="Morgado L.N."/>
            <person name="Niskanen T."/>
            <person name="Noordeloos M.E."/>
            <person name="Ohm R.A."/>
            <person name="Ortiz-Santana B."/>
            <person name="Ovrebo C."/>
            <person name="Racz N."/>
            <person name="Riley R."/>
            <person name="Savchenko A."/>
            <person name="Shiryaev A."/>
            <person name="Soop K."/>
            <person name="Spirin V."/>
            <person name="Szebenyi C."/>
            <person name="Tomsovsky M."/>
            <person name="Tulloss R.E."/>
            <person name="Uehling J."/>
            <person name="Grigoriev I.V."/>
            <person name="Vagvolgyi C."/>
            <person name="Papp T."/>
            <person name="Martin F.M."/>
            <person name="Miettinen O."/>
            <person name="Hibbett D.S."/>
            <person name="Nagy L.G."/>
        </authorList>
    </citation>
    <scope>NUCLEOTIDE SEQUENCE [LARGE SCALE GENOMIC DNA]</scope>
    <source>
        <strain evidence="1 2">OMC1185</strain>
    </source>
</reference>
<accession>A0A5C3N4R0</accession>
<dbReference type="EMBL" id="ML213509">
    <property type="protein sequence ID" value="TFK52644.1"/>
    <property type="molecule type" value="Genomic_DNA"/>
</dbReference>
<sequence>MKRWCPGTLIYLSQNRFTDIIREGYYRRVTRPSLVILGNTFSRRFRPSMRLRSCEGCCKPVALSTLRRATSLSKGSNGAYTAIAVGCAAGGCGGRCEMILNLQ</sequence>
<organism evidence="1 2">
    <name type="scientific">Heliocybe sulcata</name>
    <dbReference type="NCBI Taxonomy" id="5364"/>
    <lineage>
        <taxon>Eukaryota</taxon>
        <taxon>Fungi</taxon>
        <taxon>Dikarya</taxon>
        <taxon>Basidiomycota</taxon>
        <taxon>Agaricomycotina</taxon>
        <taxon>Agaricomycetes</taxon>
        <taxon>Gloeophyllales</taxon>
        <taxon>Gloeophyllaceae</taxon>
        <taxon>Heliocybe</taxon>
    </lineage>
</organism>
<keyword evidence="2" id="KW-1185">Reference proteome</keyword>
<dbReference type="Proteomes" id="UP000305948">
    <property type="component" value="Unassembled WGS sequence"/>
</dbReference>
<name>A0A5C3N4R0_9AGAM</name>
<evidence type="ECO:0000313" key="2">
    <source>
        <dbReference type="Proteomes" id="UP000305948"/>
    </source>
</evidence>
<protein>
    <submittedName>
        <fullName evidence="1">Uncharacterized protein</fullName>
    </submittedName>
</protein>
<gene>
    <name evidence="1" type="ORF">OE88DRAFT_1429546</name>
</gene>
<dbReference type="AlphaFoldDB" id="A0A5C3N4R0"/>